<gene>
    <name evidence="1" type="ORF">EV195_102222</name>
</gene>
<keyword evidence="2" id="KW-1185">Reference proteome</keyword>
<evidence type="ECO:0000313" key="2">
    <source>
        <dbReference type="Proteomes" id="UP000294564"/>
    </source>
</evidence>
<sequence length="95" mass="10956">MKFTYSIKNVEKEQIASLKFPKDEILERKNDQINRSIELKRALVLGNIEHQKVKIVFVDDDGYKRVETTVWGLTDTSVILKQATLIPLQRIVSVA</sequence>
<dbReference type="Proteomes" id="UP000294564">
    <property type="component" value="Unassembled WGS sequence"/>
</dbReference>
<evidence type="ECO:0000313" key="1">
    <source>
        <dbReference type="EMBL" id="TCP26880.1"/>
    </source>
</evidence>
<organism evidence="1 2">
    <name type="scientific">Tenacibaculum skagerrakense</name>
    <dbReference type="NCBI Taxonomy" id="186571"/>
    <lineage>
        <taxon>Bacteria</taxon>
        <taxon>Pseudomonadati</taxon>
        <taxon>Bacteroidota</taxon>
        <taxon>Flavobacteriia</taxon>
        <taxon>Flavobacteriales</taxon>
        <taxon>Flavobacteriaceae</taxon>
        <taxon>Tenacibaculum</taxon>
    </lineage>
</organism>
<dbReference type="RefSeq" id="WP_132793709.1">
    <property type="nucleotide sequence ID" value="NZ_SLXM01000002.1"/>
</dbReference>
<name>A0A4R2NXK4_9FLAO</name>
<dbReference type="OrthoDB" id="982075at2"/>
<dbReference type="AlphaFoldDB" id="A0A4R2NXK4"/>
<protein>
    <submittedName>
        <fullName evidence="1">Uncharacterized protein</fullName>
    </submittedName>
</protein>
<reference evidence="1 2" key="1">
    <citation type="submission" date="2019-03" db="EMBL/GenBank/DDBJ databases">
        <title>Genomic Encyclopedia of Type Strains, Phase IV (KMG-IV): sequencing the most valuable type-strain genomes for metagenomic binning, comparative biology and taxonomic classification.</title>
        <authorList>
            <person name="Goeker M."/>
        </authorList>
    </citation>
    <scope>NUCLEOTIDE SEQUENCE [LARGE SCALE GENOMIC DNA]</scope>
    <source>
        <strain evidence="1 2">DSM 14836</strain>
    </source>
</reference>
<accession>A0A4R2NXK4</accession>
<dbReference type="EMBL" id="SLXM01000002">
    <property type="protein sequence ID" value="TCP26880.1"/>
    <property type="molecule type" value="Genomic_DNA"/>
</dbReference>
<comment type="caution">
    <text evidence="1">The sequence shown here is derived from an EMBL/GenBank/DDBJ whole genome shotgun (WGS) entry which is preliminary data.</text>
</comment>
<proteinExistence type="predicted"/>